<organism evidence="1 2">
    <name type="scientific">Sebaldella termitidis (strain ATCC 33386 / NCTC 11300)</name>
    <dbReference type="NCBI Taxonomy" id="526218"/>
    <lineage>
        <taxon>Bacteria</taxon>
        <taxon>Fusobacteriati</taxon>
        <taxon>Fusobacteriota</taxon>
        <taxon>Fusobacteriia</taxon>
        <taxon>Fusobacteriales</taxon>
        <taxon>Leptotrichiaceae</taxon>
        <taxon>Sebaldella</taxon>
    </lineage>
</organism>
<evidence type="ECO:0000313" key="2">
    <source>
        <dbReference type="Proteomes" id="UP000000845"/>
    </source>
</evidence>
<reference evidence="1 2" key="2">
    <citation type="journal article" date="2010" name="Stand. Genomic Sci.">
        <title>Complete genome sequence of Sebaldella termitidis type strain (NCTC 11300).</title>
        <authorList>
            <person name="Harmon-Smith M."/>
            <person name="Celia L."/>
            <person name="Chertkov O."/>
            <person name="Lapidus A."/>
            <person name="Copeland A."/>
            <person name="Glavina Del Rio T."/>
            <person name="Nolan M."/>
            <person name="Lucas S."/>
            <person name="Tice H."/>
            <person name="Cheng J.F."/>
            <person name="Han C."/>
            <person name="Detter J.C."/>
            <person name="Bruce D."/>
            <person name="Goodwin L."/>
            <person name="Pitluck S."/>
            <person name="Pati A."/>
            <person name="Liolios K."/>
            <person name="Ivanova N."/>
            <person name="Mavromatis K."/>
            <person name="Mikhailova N."/>
            <person name="Chen A."/>
            <person name="Palaniappan K."/>
            <person name="Land M."/>
            <person name="Hauser L."/>
            <person name="Chang Y.J."/>
            <person name="Jeffries C.D."/>
            <person name="Brettin T."/>
            <person name="Goker M."/>
            <person name="Beck B."/>
            <person name="Bristow J."/>
            <person name="Eisen J.A."/>
            <person name="Markowitz V."/>
            <person name="Hugenholtz P."/>
            <person name="Kyrpides N.C."/>
            <person name="Klenk H.P."/>
            <person name="Chen F."/>
        </authorList>
    </citation>
    <scope>NUCLEOTIDE SEQUENCE [LARGE SCALE GENOMIC DNA]</scope>
    <source>
        <strain evidence="2">ATCC 33386 / NCTC 11300</strain>
    </source>
</reference>
<keyword evidence="2" id="KW-1185">Reference proteome</keyword>
<dbReference type="KEGG" id="str:Sterm_2089"/>
<evidence type="ECO:0000313" key="1">
    <source>
        <dbReference type="EMBL" id="ACZ08943.1"/>
    </source>
</evidence>
<reference evidence="2" key="1">
    <citation type="submission" date="2009-09" db="EMBL/GenBank/DDBJ databases">
        <title>The complete chromosome of Sebaldella termitidis ATCC 33386.</title>
        <authorList>
            <consortium name="US DOE Joint Genome Institute (JGI-PGF)"/>
            <person name="Lucas S."/>
            <person name="Copeland A."/>
            <person name="Lapidus A."/>
            <person name="Glavina del Rio T."/>
            <person name="Dalin E."/>
            <person name="Tice H."/>
            <person name="Bruce D."/>
            <person name="Goodwin L."/>
            <person name="Pitluck S."/>
            <person name="Kyrpides N."/>
            <person name="Mavromatis K."/>
            <person name="Ivanova N."/>
            <person name="Mikhailova N."/>
            <person name="Sims D."/>
            <person name="Meincke L."/>
            <person name="Brettin T."/>
            <person name="Detter J.C."/>
            <person name="Han C."/>
            <person name="Larimer F."/>
            <person name="Land M."/>
            <person name="Hauser L."/>
            <person name="Markowitz V."/>
            <person name="Cheng J.F."/>
            <person name="Hugenholtz P."/>
            <person name="Woyke T."/>
            <person name="Wu D."/>
            <person name="Eisen J.A."/>
        </authorList>
    </citation>
    <scope>NUCLEOTIDE SEQUENCE [LARGE SCALE GENOMIC DNA]</scope>
    <source>
        <strain evidence="2">ATCC 33386 / NCTC 11300</strain>
    </source>
</reference>
<protein>
    <submittedName>
        <fullName evidence="1">Uncharacterized protein</fullName>
    </submittedName>
</protein>
<dbReference type="HOGENOM" id="CLU_2289705_0_0_0"/>
<sequence length="101" mass="11843">MQRMTTILSLMLLEPLADKPFFYENSSSVEETLGLSQKQQMKIEKIYKKYLDEINELLKSDKSNDERTKEFNKLTMESKKEAEKLLTAEQLELLSENNFTA</sequence>
<dbReference type="EMBL" id="CP001739">
    <property type="protein sequence ID" value="ACZ08943.1"/>
    <property type="molecule type" value="Genomic_DNA"/>
</dbReference>
<gene>
    <name evidence="1" type="ordered locus">Sterm_2089</name>
</gene>
<name>D1AK27_SEBTE</name>
<accession>D1AK27</accession>
<dbReference type="AlphaFoldDB" id="D1AK27"/>
<dbReference type="RefSeq" id="WP_012861537.1">
    <property type="nucleotide sequence ID" value="NC_013517.1"/>
</dbReference>
<dbReference type="Proteomes" id="UP000000845">
    <property type="component" value="Chromosome"/>
</dbReference>
<proteinExistence type="predicted"/>